<dbReference type="Proteomes" id="UP000528964">
    <property type="component" value="Unassembled WGS sequence"/>
</dbReference>
<name>A0A7W6D589_9HYPH</name>
<dbReference type="Gene3D" id="3.60.15.10">
    <property type="entry name" value="Ribonuclease Z/Hydroxyacylglutathione hydrolase-like"/>
    <property type="match status" value="1"/>
</dbReference>
<dbReference type="EMBL" id="JACIDR010000003">
    <property type="protein sequence ID" value="MBB3973408.1"/>
    <property type="molecule type" value="Genomic_DNA"/>
</dbReference>
<proteinExistence type="predicted"/>
<dbReference type="InterPro" id="IPR036866">
    <property type="entry name" value="RibonucZ/Hydroxyglut_hydro"/>
</dbReference>
<dbReference type="InterPro" id="IPR026360">
    <property type="entry name" value="Xnuc_lig_assoc"/>
</dbReference>
<dbReference type="Gene3D" id="3.40.50.10890">
    <property type="match status" value="1"/>
</dbReference>
<dbReference type="GO" id="GO:0004521">
    <property type="term" value="F:RNA endonuclease activity"/>
    <property type="evidence" value="ECO:0007669"/>
    <property type="project" value="TreeGrafter"/>
</dbReference>
<dbReference type="RefSeq" id="WP_183395283.1">
    <property type="nucleotide sequence ID" value="NZ_JACIDR010000003.1"/>
</dbReference>
<reference evidence="1 2" key="1">
    <citation type="submission" date="2020-08" db="EMBL/GenBank/DDBJ databases">
        <title>Genomic Encyclopedia of Type Strains, Phase IV (KMG-IV): sequencing the most valuable type-strain genomes for metagenomic binning, comparative biology and taxonomic classification.</title>
        <authorList>
            <person name="Goeker M."/>
        </authorList>
    </citation>
    <scope>NUCLEOTIDE SEQUENCE [LARGE SCALE GENOMIC DNA]</scope>
    <source>
        <strain evidence="1 2">DSM 25481</strain>
    </source>
</reference>
<dbReference type="SUPFAM" id="SSF56281">
    <property type="entry name" value="Metallo-hydrolase/oxidoreductase"/>
    <property type="match status" value="1"/>
</dbReference>
<dbReference type="PANTHER" id="PTHR11203">
    <property type="entry name" value="CLEAVAGE AND POLYADENYLATION SPECIFICITY FACTOR FAMILY MEMBER"/>
    <property type="match status" value="1"/>
</dbReference>
<organism evidence="1 2">
    <name type="scientific">Hansschlegelia beijingensis</name>
    <dbReference type="NCBI Taxonomy" id="1133344"/>
    <lineage>
        <taxon>Bacteria</taxon>
        <taxon>Pseudomonadati</taxon>
        <taxon>Pseudomonadota</taxon>
        <taxon>Alphaproteobacteria</taxon>
        <taxon>Hyphomicrobiales</taxon>
        <taxon>Methylopilaceae</taxon>
        <taxon>Hansschlegelia</taxon>
    </lineage>
</organism>
<evidence type="ECO:0000313" key="2">
    <source>
        <dbReference type="Proteomes" id="UP000528964"/>
    </source>
</evidence>
<protein>
    <submittedName>
        <fullName evidence="1">Putative mRNA 3-end processing factor</fullName>
    </submittedName>
</protein>
<keyword evidence="2" id="KW-1185">Reference proteome</keyword>
<dbReference type="NCBIfam" id="TIGR04122">
    <property type="entry name" value="Xnuc_lig_assoc"/>
    <property type="match status" value="1"/>
</dbReference>
<dbReference type="AlphaFoldDB" id="A0A7W6D589"/>
<accession>A0A7W6D589</accession>
<gene>
    <name evidence="1" type="ORF">GGR24_002078</name>
</gene>
<sequence length="347" mass="37675">MRPEDLLCPSPKGLYCPPADLHIDPLRPVERALVTHGHADHARPGNAAVMATPETLAIMAARYGEAFCSTRRPAAYGEVHDVGGGVKASFHPAGHVLGAAQILLEWKGFRAVVSGDYKRAHDPTAAPFEVVPCDLFITEATFGLPVFRHPDAAGEIAKLLDSVELFPDRAHLVGAYSLGKAQRLMKLLRQAGWDRPIHLHGAMERVTETYRALGVDLGETIRVMAADRKALAGAIVLCPPSALRELWARKFPDPVTVAASGWMRVRARARQKGVELPLVVSDHADWDELRQTILDTGAEEIWVTHGEEDALVHWCGSAALKARPLRLVGYGDEGEAEETPAEEASGE</sequence>
<comment type="caution">
    <text evidence="1">The sequence shown here is derived from an EMBL/GenBank/DDBJ whole genome shotgun (WGS) entry which is preliminary data.</text>
</comment>
<dbReference type="PANTHER" id="PTHR11203:SF49">
    <property type="entry name" value="BLL1145 PROTEIN"/>
    <property type="match status" value="1"/>
</dbReference>
<dbReference type="InterPro" id="IPR050698">
    <property type="entry name" value="MBL"/>
</dbReference>
<evidence type="ECO:0000313" key="1">
    <source>
        <dbReference type="EMBL" id="MBB3973408.1"/>
    </source>
</evidence>